<evidence type="ECO:0000256" key="1">
    <source>
        <dbReference type="SAM" id="SignalP"/>
    </source>
</evidence>
<feature type="signal peptide" evidence="1">
    <location>
        <begin position="1"/>
        <end position="19"/>
    </location>
</feature>
<evidence type="ECO:0000313" key="2">
    <source>
        <dbReference type="EMBL" id="PWA68902.1"/>
    </source>
</evidence>
<sequence length="98" mass="10277">MASTKVLILCILVVALTHSSNLEARRLLNIPGLPSTGDSSFPMPTLQTPSFPTFPPFGSSPSMGTGSMFPFPTTMPTTPSVPSFPGIFTPPITTPTNP</sequence>
<reference evidence="2 3" key="1">
    <citation type="journal article" date="2018" name="Mol. Plant">
        <title>The genome of Artemisia annua provides insight into the evolution of Asteraceae family and artemisinin biosynthesis.</title>
        <authorList>
            <person name="Shen Q."/>
            <person name="Zhang L."/>
            <person name="Liao Z."/>
            <person name="Wang S."/>
            <person name="Yan T."/>
            <person name="Shi P."/>
            <person name="Liu M."/>
            <person name="Fu X."/>
            <person name="Pan Q."/>
            <person name="Wang Y."/>
            <person name="Lv Z."/>
            <person name="Lu X."/>
            <person name="Zhang F."/>
            <person name="Jiang W."/>
            <person name="Ma Y."/>
            <person name="Chen M."/>
            <person name="Hao X."/>
            <person name="Li L."/>
            <person name="Tang Y."/>
            <person name="Lv G."/>
            <person name="Zhou Y."/>
            <person name="Sun X."/>
            <person name="Brodelius P.E."/>
            <person name="Rose J.K.C."/>
            <person name="Tang K."/>
        </authorList>
    </citation>
    <scope>NUCLEOTIDE SEQUENCE [LARGE SCALE GENOMIC DNA]</scope>
    <source>
        <strain evidence="3">cv. Huhao1</strain>
        <tissue evidence="2">Leaf</tissue>
    </source>
</reference>
<comment type="caution">
    <text evidence="2">The sequence shown here is derived from an EMBL/GenBank/DDBJ whole genome shotgun (WGS) entry which is preliminary data.</text>
</comment>
<dbReference type="EMBL" id="PKPP01003544">
    <property type="protein sequence ID" value="PWA68902.1"/>
    <property type="molecule type" value="Genomic_DNA"/>
</dbReference>
<dbReference type="AlphaFoldDB" id="A0A2U1N5W5"/>
<organism evidence="2 3">
    <name type="scientific">Artemisia annua</name>
    <name type="common">Sweet wormwood</name>
    <dbReference type="NCBI Taxonomy" id="35608"/>
    <lineage>
        <taxon>Eukaryota</taxon>
        <taxon>Viridiplantae</taxon>
        <taxon>Streptophyta</taxon>
        <taxon>Embryophyta</taxon>
        <taxon>Tracheophyta</taxon>
        <taxon>Spermatophyta</taxon>
        <taxon>Magnoliopsida</taxon>
        <taxon>eudicotyledons</taxon>
        <taxon>Gunneridae</taxon>
        <taxon>Pentapetalae</taxon>
        <taxon>asterids</taxon>
        <taxon>campanulids</taxon>
        <taxon>Asterales</taxon>
        <taxon>Asteraceae</taxon>
        <taxon>Asteroideae</taxon>
        <taxon>Anthemideae</taxon>
        <taxon>Artemisiinae</taxon>
        <taxon>Artemisia</taxon>
    </lineage>
</organism>
<name>A0A2U1N5W5_ARTAN</name>
<gene>
    <name evidence="2" type="ORF">CTI12_AA306170</name>
</gene>
<protein>
    <recommendedName>
        <fullName evidence="4">Hydroxyproline-rich glycoprotein family protein</fullName>
    </recommendedName>
</protein>
<proteinExistence type="predicted"/>
<keyword evidence="3" id="KW-1185">Reference proteome</keyword>
<evidence type="ECO:0008006" key="4">
    <source>
        <dbReference type="Google" id="ProtNLM"/>
    </source>
</evidence>
<dbReference type="Proteomes" id="UP000245207">
    <property type="component" value="Unassembled WGS sequence"/>
</dbReference>
<accession>A0A2U1N5W5</accession>
<feature type="chain" id="PRO_5015408113" description="Hydroxyproline-rich glycoprotein family protein" evidence="1">
    <location>
        <begin position="20"/>
        <end position="98"/>
    </location>
</feature>
<evidence type="ECO:0000313" key="3">
    <source>
        <dbReference type="Proteomes" id="UP000245207"/>
    </source>
</evidence>
<keyword evidence="1" id="KW-0732">Signal</keyword>